<dbReference type="EMBL" id="BGPR01144995">
    <property type="protein sequence ID" value="GBN75091.1"/>
    <property type="molecule type" value="Genomic_DNA"/>
</dbReference>
<evidence type="ECO:0000313" key="1">
    <source>
        <dbReference type="EMBL" id="GBN75091.1"/>
    </source>
</evidence>
<evidence type="ECO:0000313" key="2">
    <source>
        <dbReference type="Proteomes" id="UP000499080"/>
    </source>
</evidence>
<dbReference type="AlphaFoldDB" id="A0A4Y2RHJ1"/>
<dbReference type="Proteomes" id="UP000499080">
    <property type="component" value="Unassembled WGS sequence"/>
</dbReference>
<accession>A0A4Y2RHJ1</accession>
<comment type="caution">
    <text evidence="1">The sequence shown here is derived from an EMBL/GenBank/DDBJ whole genome shotgun (WGS) entry which is preliminary data.</text>
</comment>
<name>A0A4Y2RHJ1_ARAVE</name>
<protein>
    <submittedName>
        <fullName evidence="1">Uncharacterized protein</fullName>
    </submittedName>
</protein>
<gene>
    <name evidence="1" type="ORF">AVEN_70520_1</name>
</gene>
<reference evidence="1 2" key="1">
    <citation type="journal article" date="2019" name="Sci. Rep.">
        <title>Orb-weaving spider Araneus ventricosus genome elucidates the spidroin gene catalogue.</title>
        <authorList>
            <person name="Kono N."/>
            <person name="Nakamura H."/>
            <person name="Ohtoshi R."/>
            <person name="Moran D.A.P."/>
            <person name="Shinohara A."/>
            <person name="Yoshida Y."/>
            <person name="Fujiwara M."/>
            <person name="Mori M."/>
            <person name="Tomita M."/>
            <person name="Arakawa K."/>
        </authorList>
    </citation>
    <scope>NUCLEOTIDE SEQUENCE [LARGE SCALE GENOMIC DNA]</scope>
</reference>
<feature type="non-terminal residue" evidence="1">
    <location>
        <position position="35"/>
    </location>
</feature>
<organism evidence="1 2">
    <name type="scientific">Araneus ventricosus</name>
    <name type="common">Orbweaver spider</name>
    <name type="synonym">Epeira ventricosa</name>
    <dbReference type="NCBI Taxonomy" id="182803"/>
    <lineage>
        <taxon>Eukaryota</taxon>
        <taxon>Metazoa</taxon>
        <taxon>Ecdysozoa</taxon>
        <taxon>Arthropoda</taxon>
        <taxon>Chelicerata</taxon>
        <taxon>Arachnida</taxon>
        <taxon>Araneae</taxon>
        <taxon>Araneomorphae</taxon>
        <taxon>Entelegynae</taxon>
        <taxon>Araneoidea</taxon>
        <taxon>Araneidae</taxon>
        <taxon>Araneus</taxon>
    </lineage>
</organism>
<sequence>MLVKRNTEDEVDADTVRSTSWMQPKLYRIPRRTAP</sequence>
<keyword evidence="2" id="KW-1185">Reference proteome</keyword>
<proteinExistence type="predicted"/>